<name>A0A2Y9BTE2_9MICO</name>
<reference evidence="3" key="1">
    <citation type="submission" date="2016-10" db="EMBL/GenBank/DDBJ databases">
        <authorList>
            <person name="Varghese N."/>
            <person name="Submissions S."/>
        </authorList>
    </citation>
    <scope>NUCLEOTIDE SEQUENCE [LARGE SCALE GENOMIC DNA]</scope>
    <source>
        <strain evidence="3">DSM 22951</strain>
    </source>
</reference>
<dbReference type="AlphaFoldDB" id="A0A2Y9BTE2"/>
<feature type="transmembrane region" description="Helical" evidence="1">
    <location>
        <begin position="25"/>
        <end position="49"/>
    </location>
</feature>
<sequence>MTPVRANGHGTSPLAAAGRLIHSTWVLVLVEVVVDVTVLVSGFVVWVVSADVCGVDGSEVCPAGADVDVWFSVGVLGVVVVVGVVVAGLEVSVVVPVVGAVLVSVGVSVAAGSEVGTDLPKQTSLRRANQPQQATPSREWVK</sequence>
<feature type="transmembrane region" description="Helical" evidence="1">
    <location>
        <begin position="69"/>
        <end position="86"/>
    </location>
</feature>
<protein>
    <submittedName>
        <fullName evidence="2">Uncharacterized protein</fullName>
    </submittedName>
</protein>
<keyword evidence="3" id="KW-1185">Reference proteome</keyword>
<dbReference type="EMBL" id="UESZ01000001">
    <property type="protein sequence ID" value="SSA33902.1"/>
    <property type="molecule type" value="Genomic_DNA"/>
</dbReference>
<evidence type="ECO:0000313" key="2">
    <source>
        <dbReference type="EMBL" id="SSA33902.1"/>
    </source>
</evidence>
<gene>
    <name evidence="2" type="ORF">SAMN04489750_1199</name>
</gene>
<keyword evidence="1" id="KW-0812">Transmembrane</keyword>
<feature type="transmembrane region" description="Helical" evidence="1">
    <location>
        <begin position="93"/>
        <end position="111"/>
    </location>
</feature>
<keyword evidence="1" id="KW-0472">Membrane</keyword>
<evidence type="ECO:0000256" key="1">
    <source>
        <dbReference type="SAM" id="Phobius"/>
    </source>
</evidence>
<dbReference type="Proteomes" id="UP000250028">
    <property type="component" value="Unassembled WGS sequence"/>
</dbReference>
<accession>A0A2Y9BTE2</accession>
<organism evidence="2 3">
    <name type="scientific">Branchiibius hedensis</name>
    <dbReference type="NCBI Taxonomy" id="672460"/>
    <lineage>
        <taxon>Bacteria</taxon>
        <taxon>Bacillati</taxon>
        <taxon>Actinomycetota</taxon>
        <taxon>Actinomycetes</taxon>
        <taxon>Micrococcales</taxon>
        <taxon>Dermacoccaceae</taxon>
        <taxon>Branchiibius</taxon>
    </lineage>
</organism>
<keyword evidence="1" id="KW-1133">Transmembrane helix</keyword>
<evidence type="ECO:0000313" key="3">
    <source>
        <dbReference type="Proteomes" id="UP000250028"/>
    </source>
</evidence>
<proteinExistence type="predicted"/>